<dbReference type="Proteomes" id="UP001499882">
    <property type="component" value="Unassembled WGS sequence"/>
</dbReference>
<proteinExistence type="predicted"/>
<protein>
    <submittedName>
        <fullName evidence="1">Uncharacterized protein</fullName>
    </submittedName>
</protein>
<evidence type="ECO:0000313" key="1">
    <source>
        <dbReference type="EMBL" id="GAA4750333.1"/>
    </source>
</evidence>
<gene>
    <name evidence="1" type="ORF">GCM10023350_39400</name>
</gene>
<sequence length="43" mass="4948">MTLEPTDDVHPLWPEVDYPIDRAHLPDGLLEICTIRIDYPEGT</sequence>
<keyword evidence="2" id="KW-1185">Reference proteome</keyword>
<comment type="caution">
    <text evidence="1">The sequence shown here is derived from an EMBL/GenBank/DDBJ whole genome shotgun (WGS) entry which is preliminary data.</text>
</comment>
<accession>A0ABP8Z9L6</accession>
<reference evidence="2" key="1">
    <citation type="journal article" date="2019" name="Int. J. Syst. Evol. Microbiol.">
        <title>The Global Catalogue of Microorganisms (GCM) 10K type strain sequencing project: providing services to taxonomists for standard genome sequencing and annotation.</title>
        <authorList>
            <consortium name="The Broad Institute Genomics Platform"/>
            <consortium name="The Broad Institute Genome Sequencing Center for Infectious Disease"/>
            <person name="Wu L."/>
            <person name="Ma J."/>
        </authorList>
    </citation>
    <scope>NUCLEOTIDE SEQUENCE [LARGE SCALE GENOMIC DNA]</scope>
    <source>
        <strain evidence="2">JCM 18532</strain>
    </source>
</reference>
<evidence type="ECO:0000313" key="2">
    <source>
        <dbReference type="Proteomes" id="UP001499882"/>
    </source>
</evidence>
<dbReference type="RefSeq" id="WP_345528672.1">
    <property type="nucleotide sequence ID" value="NZ_BAABKN010000025.1"/>
</dbReference>
<name>A0ABP8Z9L6_9ACTN</name>
<organism evidence="1 2">
    <name type="scientific">Nocardioides endophyticus</name>
    <dbReference type="NCBI Taxonomy" id="1353775"/>
    <lineage>
        <taxon>Bacteria</taxon>
        <taxon>Bacillati</taxon>
        <taxon>Actinomycetota</taxon>
        <taxon>Actinomycetes</taxon>
        <taxon>Propionibacteriales</taxon>
        <taxon>Nocardioidaceae</taxon>
        <taxon>Nocardioides</taxon>
    </lineage>
</organism>
<dbReference type="EMBL" id="BAABKN010000025">
    <property type="protein sequence ID" value="GAA4750333.1"/>
    <property type="molecule type" value="Genomic_DNA"/>
</dbReference>